<dbReference type="HAMAP" id="MF_00012">
    <property type="entry name" value="IlvD"/>
    <property type="match status" value="1"/>
</dbReference>
<dbReference type="Gene3D" id="3.50.30.80">
    <property type="entry name" value="IlvD/EDD C-terminal domain-like"/>
    <property type="match status" value="1"/>
</dbReference>
<organism evidence="18 19">
    <name type="scientific">Thermus aquaticus</name>
    <dbReference type="NCBI Taxonomy" id="271"/>
    <lineage>
        <taxon>Bacteria</taxon>
        <taxon>Thermotogati</taxon>
        <taxon>Deinococcota</taxon>
        <taxon>Deinococci</taxon>
        <taxon>Thermales</taxon>
        <taxon>Thermaceae</taxon>
        <taxon>Thermus</taxon>
    </lineage>
</organism>
<dbReference type="InterPro" id="IPR042096">
    <property type="entry name" value="Dihydro-acid_dehy_C"/>
</dbReference>
<feature type="domain" description="Dihydroxy-acid/6-phosphogluconate dehydratase N-terminal" evidence="16">
    <location>
        <begin position="31"/>
        <end position="347"/>
    </location>
</feature>
<dbReference type="FunFam" id="3.50.30.80:FF:000001">
    <property type="entry name" value="Dihydroxy-acid dehydratase"/>
    <property type="match status" value="1"/>
</dbReference>
<comment type="cofactor">
    <cofactor evidence="15">
        <name>[2Fe-2S] cluster</name>
        <dbReference type="ChEBI" id="CHEBI:190135"/>
    </cofactor>
    <text evidence="15">Binds 1 [2Fe-2S] cluster per subunit. This cluster acts as a Lewis acid cofactor.</text>
</comment>
<dbReference type="GO" id="GO:0000287">
    <property type="term" value="F:magnesium ion binding"/>
    <property type="evidence" value="ECO:0007669"/>
    <property type="project" value="UniProtKB-UniRule"/>
</dbReference>
<comment type="pathway">
    <text evidence="12 15">Amino-acid biosynthesis; L-valine biosynthesis; L-valine from pyruvate: step 3/4.</text>
</comment>
<dbReference type="GO" id="GO:0051537">
    <property type="term" value="F:2 iron, 2 sulfur cluster binding"/>
    <property type="evidence" value="ECO:0007669"/>
    <property type="project" value="UniProtKB-UniRule"/>
</dbReference>
<dbReference type="UniPathway" id="UPA00049">
    <property type="reaction ID" value="UER00061"/>
</dbReference>
<keyword evidence="7 15" id="KW-0408">Iron</keyword>
<gene>
    <name evidence="15 18" type="primary">ilvD</name>
    <name evidence="18" type="ORF">BVI061214_01467</name>
</gene>
<evidence type="ECO:0000256" key="14">
    <source>
        <dbReference type="ARBA" id="ARBA00029490"/>
    </source>
</evidence>
<dbReference type="RefSeq" id="WP_053767874.1">
    <property type="nucleotide sequence ID" value="NZ_LHCI01000106.1"/>
</dbReference>
<dbReference type="SUPFAM" id="SSF143975">
    <property type="entry name" value="IlvD/EDD N-terminal domain-like"/>
    <property type="match status" value="1"/>
</dbReference>
<feature type="binding site" description="via carbamate group" evidence="15">
    <location>
        <position position="121"/>
    </location>
    <ligand>
        <name>Mg(2+)</name>
        <dbReference type="ChEBI" id="CHEBI:18420"/>
    </ligand>
</feature>
<evidence type="ECO:0000256" key="9">
    <source>
        <dbReference type="ARBA" id="ARBA00023239"/>
    </source>
</evidence>
<dbReference type="PANTHER" id="PTHR21000:SF5">
    <property type="entry name" value="DIHYDROXY-ACID DEHYDRATASE, MITOCHONDRIAL"/>
    <property type="match status" value="1"/>
</dbReference>
<dbReference type="NCBIfam" id="NF002068">
    <property type="entry name" value="PRK00911.1"/>
    <property type="match status" value="1"/>
</dbReference>
<dbReference type="Proteomes" id="UP000037685">
    <property type="component" value="Unassembled WGS sequence"/>
</dbReference>
<dbReference type="PROSITE" id="PS00886">
    <property type="entry name" value="ILVD_EDD_1"/>
    <property type="match status" value="1"/>
</dbReference>
<dbReference type="Pfam" id="PF00920">
    <property type="entry name" value="ILVD_EDD_N"/>
    <property type="match status" value="1"/>
</dbReference>
<feature type="modified residue" description="N6-carboxylysine" evidence="15">
    <location>
        <position position="121"/>
    </location>
</feature>
<dbReference type="GO" id="GO:0009097">
    <property type="term" value="P:isoleucine biosynthetic process"/>
    <property type="evidence" value="ECO:0007669"/>
    <property type="project" value="UniProtKB-UniRule"/>
</dbReference>
<evidence type="ECO:0000256" key="7">
    <source>
        <dbReference type="ARBA" id="ARBA00023004"/>
    </source>
</evidence>
<feature type="active site" description="Proton acceptor" evidence="15">
    <location>
        <position position="468"/>
    </location>
</feature>
<dbReference type="PROSITE" id="PS00887">
    <property type="entry name" value="ILVD_EDD_2"/>
    <property type="match status" value="1"/>
</dbReference>
<evidence type="ECO:0000313" key="18">
    <source>
        <dbReference type="EMBL" id="KOX90278.1"/>
    </source>
</evidence>
<evidence type="ECO:0000256" key="13">
    <source>
        <dbReference type="ARBA" id="ARBA00029437"/>
    </source>
</evidence>
<evidence type="ECO:0000256" key="12">
    <source>
        <dbReference type="ARBA" id="ARBA00029436"/>
    </source>
</evidence>
<reference evidence="18 19" key="1">
    <citation type="submission" date="2015-07" db="EMBL/GenBank/DDBJ databases">
        <authorList>
            <person name="Noorani M."/>
        </authorList>
    </citation>
    <scope>NUCLEOTIDE SEQUENCE [LARGE SCALE GENOMIC DNA]</scope>
    <source>
        <strain evidence="19">ATCC 25104 / DSM 625 / JCM 10724 / NBRC 103206 / NCIMB 11243 / YT-1</strain>
    </source>
</reference>
<evidence type="ECO:0000256" key="4">
    <source>
        <dbReference type="ARBA" id="ARBA00022714"/>
    </source>
</evidence>
<dbReference type="EC" id="4.2.1.9" evidence="14 15"/>
<keyword evidence="10 15" id="KW-0100">Branched-chain amino acid biosynthesis</keyword>
<evidence type="ECO:0000256" key="8">
    <source>
        <dbReference type="ARBA" id="ARBA00023014"/>
    </source>
</evidence>
<keyword evidence="6 15" id="KW-0460">Magnesium</keyword>
<evidence type="ECO:0000256" key="6">
    <source>
        <dbReference type="ARBA" id="ARBA00022842"/>
    </source>
</evidence>
<evidence type="ECO:0000256" key="3">
    <source>
        <dbReference type="ARBA" id="ARBA00022605"/>
    </source>
</evidence>
<evidence type="ECO:0000256" key="1">
    <source>
        <dbReference type="ARBA" id="ARBA00001946"/>
    </source>
</evidence>
<feature type="binding site" evidence="15">
    <location>
        <position position="442"/>
    </location>
    <ligand>
        <name>Mg(2+)</name>
        <dbReference type="ChEBI" id="CHEBI:18420"/>
    </ligand>
</feature>
<comment type="cofactor">
    <cofactor evidence="1 15">
        <name>Mg(2+)</name>
        <dbReference type="ChEBI" id="CHEBI:18420"/>
    </cofactor>
</comment>
<comment type="catalytic activity">
    <reaction evidence="15">
        <text>(2R,3R)-2,3-dihydroxy-3-methylpentanoate = (S)-3-methyl-2-oxopentanoate + H2O</text>
        <dbReference type="Rhea" id="RHEA:27694"/>
        <dbReference type="ChEBI" id="CHEBI:15377"/>
        <dbReference type="ChEBI" id="CHEBI:35146"/>
        <dbReference type="ChEBI" id="CHEBI:49258"/>
        <dbReference type="EC" id="4.2.1.9"/>
    </reaction>
</comment>
<dbReference type="InterPro" id="IPR056740">
    <property type="entry name" value="ILV_EDD_C"/>
</dbReference>
<dbReference type="PATRIC" id="fig|271.14.peg.1543"/>
<comment type="caution">
    <text evidence="15">Lacks conserved residue(s) required for the propagation of feature annotation.</text>
</comment>
<accession>A0A0M9AFE8</accession>
<dbReference type="SUPFAM" id="SSF52016">
    <property type="entry name" value="LeuD/IlvD-like"/>
    <property type="match status" value="1"/>
</dbReference>
<evidence type="ECO:0000256" key="2">
    <source>
        <dbReference type="ARBA" id="ARBA00006486"/>
    </source>
</evidence>
<evidence type="ECO:0000259" key="16">
    <source>
        <dbReference type="Pfam" id="PF00920"/>
    </source>
</evidence>
<comment type="similarity">
    <text evidence="2 15">Belongs to the IlvD/Edd family.</text>
</comment>
<dbReference type="GO" id="GO:0009099">
    <property type="term" value="P:L-valine biosynthetic process"/>
    <property type="evidence" value="ECO:0007669"/>
    <property type="project" value="UniProtKB-UniRule"/>
</dbReference>
<comment type="caution">
    <text evidence="18">The sequence shown here is derived from an EMBL/GenBank/DDBJ whole genome shotgun (WGS) entry which is preliminary data.</text>
</comment>
<evidence type="ECO:0000256" key="10">
    <source>
        <dbReference type="ARBA" id="ARBA00023304"/>
    </source>
</evidence>
<keyword evidence="3 15" id="KW-0028">Amino-acid biosynthesis</keyword>
<dbReference type="InterPro" id="IPR000581">
    <property type="entry name" value="ILV_EDD_N"/>
</dbReference>
<feature type="binding site" evidence="15">
    <location>
        <position position="46"/>
    </location>
    <ligand>
        <name>[2Fe-2S] cluster</name>
        <dbReference type="ChEBI" id="CHEBI:190135"/>
    </ligand>
</feature>
<feature type="domain" description="Dihydroxy-acid/6-phosphogluconate dehydratase C-terminal" evidence="17">
    <location>
        <begin position="360"/>
        <end position="549"/>
    </location>
</feature>
<comment type="subunit">
    <text evidence="15">Homodimer.</text>
</comment>
<dbReference type="NCBIfam" id="TIGR00110">
    <property type="entry name" value="ilvD"/>
    <property type="match status" value="1"/>
</dbReference>
<feature type="binding site" evidence="15">
    <location>
        <position position="78"/>
    </location>
    <ligand>
        <name>Mg(2+)</name>
        <dbReference type="ChEBI" id="CHEBI:18420"/>
    </ligand>
</feature>
<dbReference type="InterPro" id="IPR050165">
    <property type="entry name" value="DHAD_IlvD/Edd"/>
</dbReference>
<keyword evidence="5 15" id="KW-0479">Metal-binding</keyword>
<feature type="binding site" evidence="15">
    <location>
        <position position="120"/>
    </location>
    <ligand>
        <name>Mg(2+)</name>
        <dbReference type="ChEBI" id="CHEBI:18420"/>
    </ligand>
</feature>
<evidence type="ECO:0000313" key="19">
    <source>
        <dbReference type="Proteomes" id="UP000037685"/>
    </source>
</evidence>
<comment type="pathway">
    <text evidence="13 15">Amino-acid biosynthesis; L-isoleucine biosynthesis; L-isoleucine from 2-oxobutanoate: step 3/4.</text>
</comment>
<name>A0A0M9AFE8_THEAQ</name>
<evidence type="ECO:0000256" key="11">
    <source>
        <dbReference type="ARBA" id="ARBA00029304"/>
    </source>
</evidence>
<dbReference type="AlphaFoldDB" id="A0A0M9AFE8"/>
<sequence>MRSDRIKKGLQQAPARSMLRAVGVGDEDFGRPFVGVVNTFTDGMPCNYHLRELALDLKAGLREAGVFPFEFGAPAISDGISMGTPGMRASLVSREVIADSIELVAQGYLYDGMAVLSACDKTIPGGAMGVIRSGVPGMVLYGGTIAPGEWRGRKLTIVEVFEAVGQRAAGRITDEELLEIERRAIPGPGACGGQYTANTMAMALEVLGLSPMGYNAIPAVHPEKPRTTKEAGRILAWAIEHDWKPQDFLTRRSFLNAIAAVAATGGSTNAVLHLLAMAKEVGVELSLDDFDRVSRKTPVIADLRPWGTYTAWELYEAGGTPLVFKRLLEAGLLFGEEKTLTGRTLAEEVEQAFREAEGQKVVFPVERALKPQGGLVVLRGNLAPRGAVLKLAGTERTYFEGPARVFDSEEEAMAKVLAKEIRPGDVVVIRYVGPKGAPGMPEMLSVTSAIVGEGLGPEVALLTDGRFSGGTRGLMVGHIAPEAFVGGPIALLKEGDRVRIDVENRLLEVLLPEEELARRKESWKPRPPAFRHGVFARYAALVAQADEGAVLETPHAGMGAEGPPRAF</sequence>
<dbReference type="InterPro" id="IPR004404">
    <property type="entry name" value="DihydroxyA_deHydtase"/>
</dbReference>
<comment type="catalytic activity">
    <reaction evidence="11">
        <text>(2R)-2,3-dihydroxy-3-methylbutanoate = 3-methyl-2-oxobutanoate + H2O</text>
        <dbReference type="Rhea" id="RHEA:24809"/>
        <dbReference type="ChEBI" id="CHEBI:11851"/>
        <dbReference type="ChEBI" id="CHEBI:15377"/>
        <dbReference type="ChEBI" id="CHEBI:49072"/>
        <dbReference type="EC" id="4.2.1.9"/>
    </reaction>
    <physiologicalReaction direction="left-to-right" evidence="11">
        <dbReference type="Rhea" id="RHEA:24810"/>
    </physiologicalReaction>
</comment>
<keyword evidence="8 15" id="KW-0411">Iron-sulfur</keyword>
<evidence type="ECO:0000256" key="5">
    <source>
        <dbReference type="ARBA" id="ARBA00022723"/>
    </source>
</evidence>
<dbReference type="GO" id="GO:0004160">
    <property type="term" value="F:dihydroxy-acid dehydratase activity"/>
    <property type="evidence" value="ECO:0007669"/>
    <property type="project" value="UniProtKB-UniRule"/>
</dbReference>
<dbReference type="Pfam" id="PF24877">
    <property type="entry name" value="ILV_EDD_C"/>
    <property type="match status" value="1"/>
</dbReference>
<protein>
    <recommendedName>
        <fullName evidence="14 15">Dihydroxy-acid dehydratase</fullName>
        <shortName evidence="15">DAD</shortName>
        <ecNumber evidence="14 15">4.2.1.9</ecNumber>
    </recommendedName>
</protein>
<dbReference type="InterPro" id="IPR037237">
    <property type="entry name" value="IlvD/EDD_N"/>
</dbReference>
<keyword evidence="9 15" id="KW-0456">Lyase</keyword>
<dbReference type="UniPathway" id="UPA00047">
    <property type="reaction ID" value="UER00057"/>
</dbReference>
<keyword evidence="4 15" id="KW-0001">2Fe-2S</keyword>
<dbReference type="EMBL" id="LHCI01000106">
    <property type="protein sequence ID" value="KOX90278.1"/>
    <property type="molecule type" value="Genomic_DNA"/>
</dbReference>
<dbReference type="InterPro" id="IPR020558">
    <property type="entry name" value="DiOHA_6PGluconate_deHydtase_CS"/>
</dbReference>
<proteinExistence type="inferred from homology"/>
<evidence type="ECO:0000259" key="17">
    <source>
        <dbReference type="Pfam" id="PF24877"/>
    </source>
</evidence>
<comment type="function">
    <text evidence="15">Functions in the biosynthesis of branched-chain amino acids. Catalyzes the dehydration of (2R,3R)-2,3-dihydroxy-3-methylpentanoate (2,3-dihydroxy-3-methylvalerate) into 2-oxo-3-methylpentanoate (2-oxo-3-methylvalerate) and of (2R)-2,3-dihydroxy-3-methylbutanoate (2,3-dihydroxyisovalerate) into 2-oxo-3-methylbutanoate (2-oxoisovalerate), the penultimate precursor to L-isoleucine and L-valine, respectively.</text>
</comment>
<dbReference type="PANTHER" id="PTHR21000">
    <property type="entry name" value="DIHYDROXY-ACID DEHYDRATASE DAD"/>
    <property type="match status" value="1"/>
</dbReference>
<evidence type="ECO:0000256" key="15">
    <source>
        <dbReference type="HAMAP-Rule" id="MF_00012"/>
    </source>
</evidence>